<dbReference type="AlphaFoldDB" id="A0A8S0SQY8"/>
<dbReference type="EMBL" id="CACTIH010005464">
    <property type="protein sequence ID" value="CAA2994018.1"/>
    <property type="molecule type" value="Genomic_DNA"/>
</dbReference>
<comment type="caution">
    <text evidence="2">The sequence shown here is derived from an EMBL/GenBank/DDBJ whole genome shotgun (WGS) entry which is preliminary data.</text>
</comment>
<proteinExistence type="predicted"/>
<dbReference type="Proteomes" id="UP000594638">
    <property type="component" value="Unassembled WGS sequence"/>
</dbReference>
<gene>
    <name evidence="2" type="ORF">OLEA9_A053275</name>
</gene>
<sequence>MDLPGTQEYVEFFAKTMEGDVCTADESEGRSPRLGERKMHFLESLLIRTLPTPHLVISSLLIPVRPKCLAFPSPRPLTLFRLLFALDRNASGHGEGAGEACRPTFYRGESSLGRKDHCLGSRSQKKIGQE</sequence>
<dbReference type="Gramene" id="OE9A053275T1">
    <property type="protein sequence ID" value="OE9A053275C1"/>
    <property type="gene ID" value="OE9A053275"/>
</dbReference>
<feature type="region of interest" description="Disordered" evidence="1">
    <location>
        <begin position="108"/>
        <end position="130"/>
    </location>
</feature>
<evidence type="ECO:0000256" key="1">
    <source>
        <dbReference type="SAM" id="MobiDB-lite"/>
    </source>
</evidence>
<organism evidence="2 3">
    <name type="scientific">Olea europaea subsp. europaea</name>
    <dbReference type="NCBI Taxonomy" id="158383"/>
    <lineage>
        <taxon>Eukaryota</taxon>
        <taxon>Viridiplantae</taxon>
        <taxon>Streptophyta</taxon>
        <taxon>Embryophyta</taxon>
        <taxon>Tracheophyta</taxon>
        <taxon>Spermatophyta</taxon>
        <taxon>Magnoliopsida</taxon>
        <taxon>eudicotyledons</taxon>
        <taxon>Gunneridae</taxon>
        <taxon>Pentapetalae</taxon>
        <taxon>asterids</taxon>
        <taxon>lamiids</taxon>
        <taxon>Lamiales</taxon>
        <taxon>Oleaceae</taxon>
        <taxon>Oleeae</taxon>
        <taxon>Olea</taxon>
    </lineage>
</organism>
<accession>A0A8S0SQY8</accession>
<protein>
    <submittedName>
        <fullName evidence="2">Uncharacterized protein</fullName>
    </submittedName>
</protein>
<name>A0A8S0SQY8_OLEEU</name>
<reference evidence="2 3" key="1">
    <citation type="submission" date="2019-12" db="EMBL/GenBank/DDBJ databases">
        <authorList>
            <person name="Alioto T."/>
            <person name="Alioto T."/>
            <person name="Gomez Garrido J."/>
        </authorList>
    </citation>
    <scope>NUCLEOTIDE SEQUENCE [LARGE SCALE GENOMIC DNA]</scope>
</reference>
<keyword evidence="3" id="KW-1185">Reference proteome</keyword>
<evidence type="ECO:0000313" key="3">
    <source>
        <dbReference type="Proteomes" id="UP000594638"/>
    </source>
</evidence>
<evidence type="ECO:0000313" key="2">
    <source>
        <dbReference type="EMBL" id="CAA2994018.1"/>
    </source>
</evidence>